<proteinExistence type="predicted"/>
<keyword evidence="1" id="KW-0175">Coiled coil</keyword>
<feature type="domain" description="B box-type" evidence="2">
    <location>
        <begin position="24"/>
        <end position="61"/>
    </location>
</feature>
<evidence type="ECO:0000259" key="2">
    <source>
        <dbReference type="Pfam" id="PF00643"/>
    </source>
</evidence>
<dbReference type="Proteomes" id="UP001152320">
    <property type="component" value="Chromosome 10"/>
</dbReference>
<protein>
    <recommendedName>
        <fullName evidence="2">B box-type domain-containing protein</fullName>
    </recommendedName>
</protein>
<evidence type="ECO:0000256" key="1">
    <source>
        <dbReference type="SAM" id="Coils"/>
    </source>
</evidence>
<dbReference type="InterPro" id="IPR000315">
    <property type="entry name" value="Znf_B-box"/>
</dbReference>
<dbReference type="AlphaFoldDB" id="A0A9Q1BX56"/>
<comment type="caution">
    <text evidence="3">The sequence shown here is derived from an EMBL/GenBank/DDBJ whole genome shotgun (WGS) entry which is preliminary data.</text>
</comment>
<reference evidence="3" key="1">
    <citation type="submission" date="2021-10" db="EMBL/GenBank/DDBJ databases">
        <title>Tropical sea cucumber genome reveals ecological adaptation and Cuvierian tubules defense mechanism.</title>
        <authorList>
            <person name="Chen T."/>
        </authorList>
    </citation>
    <scope>NUCLEOTIDE SEQUENCE</scope>
    <source>
        <strain evidence="3">Nanhai2018</strain>
        <tissue evidence="3">Muscle</tissue>
    </source>
</reference>
<evidence type="ECO:0000313" key="3">
    <source>
        <dbReference type="EMBL" id="KAJ8034204.1"/>
    </source>
</evidence>
<sequence>MQQSKTYSENIRELIERVSPSFVPTCTKHPENTVTWTCKTCNDQLICEQCRRTGEHAGHSLEDTNTTYQSQVNYLKTAKKNIDRINAKFLIASDENQNEENEIRSQFEKLKDVYYKENETILMRLKDEENQLEEYEQGERKTINFSKEADQRLYEVEAIEELTELEQKMEYLEQEKKSVQERLEAKFKERDSIAAQQLEALQKELEAKKQAITDKQEGLEVNENIFQRVCDKFKEVTETHANNCRESITSFVKSFGEINAKITEADNGLATVELLQDLCSHINHSRGKLEDVSNESFVVGIPNICYTPDGQGSFGHFTLHPAEEETVSFNLHREAQKGWCIENISGVGGQRIDVISRKRGGKECYLDILDLKGNLHNSHKLSAKSAEAVRFVCGVGEELAATCCENEISLINIQTGNVEASQKLNREEEAWQIAYNSVTNEIVIGLVGTNELRVYNEKLDIMRSVEMQDTLRAPIITICPW</sequence>
<evidence type="ECO:0000313" key="4">
    <source>
        <dbReference type="Proteomes" id="UP001152320"/>
    </source>
</evidence>
<organism evidence="3 4">
    <name type="scientific">Holothuria leucospilota</name>
    <name type="common">Black long sea cucumber</name>
    <name type="synonym">Mertensiothuria leucospilota</name>
    <dbReference type="NCBI Taxonomy" id="206669"/>
    <lineage>
        <taxon>Eukaryota</taxon>
        <taxon>Metazoa</taxon>
        <taxon>Echinodermata</taxon>
        <taxon>Eleutherozoa</taxon>
        <taxon>Echinozoa</taxon>
        <taxon>Holothuroidea</taxon>
        <taxon>Aspidochirotacea</taxon>
        <taxon>Aspidochirotida</taxon>
        <taxon>Holothuriidae</taxon>
        <taxon>Holothuria</taxon>
    </lineage>
</organism>
<dbReference type="Gene3D" id="3.30.160.60">
    <property type="entry name" value="Classic Zinc Finger"/>
    <property type="match status" value="1"/>
</dbReference>
<feature type="coiled-coil region" evidence="1">
    <location>
        <begin position="82"/>
        <end position="222"/>
    </location>
</feature>
<dbReference type="OrthoDB" id="10569638at2759"/>
<dbReference type="GO" id="GO:0008270">
    <property type="term" value="F:zinc ion binding"/>
    <property type="evidence" value="ECO:0007669"/>
    <property type="project" value="InterPro"/>
</dbReference>
<dbReference type="Pfam" id="PF00643">
    <property type="entry name" value="zf-B_box"/>
    <property type="match status" value="1"/>
</dbReference>
<accession>A0A9Q1BX56</accession>
<dbReference type="CDD" id="cd19756">
    <property type="entry name" value="Bbox2"/>
    <property type="match status" value="1"/>
</dbReference>
<dbReference type="SUPFAM" id="SSF57845">
    <property type="entry name" value="B-box zinc-binding domain"/>
    <property type="match status" value="1"/>
</dbReference>
<dbReference type="EMBL" id="JAIZAY010000010">
    <property type="protein sequence ID" value="KAJ8034204.1"/>
    <property type="molecule type" value="Genomic_DNA"/>
</dbReference>
<name>A0A9Q1BX56_HOLLE</name>
<gene>
    <name evidence="3" type="ORF">HOLleu_20945</name>
</gene>
<keyword evidence="4" id="KW-1185">Reference proteome</keyword>